<reference evidence="3 4" key="1">
    <citation type="journal article" date="2014" name="Genome Announc.">
        <title>Genome Sequence of the Microsporidian Species Nematocida sp1 Strain ERTm6 (ATCC PRA-372).</title>
        <authorList>
            <person name="Bakowski M.A."/>
            <person name="Priest M."/>
            <person name="Young S."/>
            <person name="Cuomo C.A."/>
            <person name="Troemel E.R."/>
        </authorList>
    </citation>
    <scope>NUCLEOTIDE SEQUENCE [LARGE SCALE GENOMIC DNA]</scope>
    <source>
        <strain evidence="3 4">ERTm6</strain>
    </source>
</reference>
<proteinExistence type="predicted"/>
<dbReference type="EMBL" id="AKIJ01000006">
    <property type="protein sequence ID" value="KFG25194.1"/>
    <property type="molecule type" value="Genomic_DNA"/>
</dbReference>
<comment type="caution">
    <text evidence="3">The sequence shown here is derived from an EMBL/GenBank/DDBJ whole genome shotgun (WGS) entry which is preliminary data.</text>
</comment>
<evidence type="ECO:0000313" key="4">
    <source>
        <dbReference type="Proteomes" id="UP000054524"/>
    </source>
</evidence>
<dbReference type="GeneID" id="77677387"/>
<feature type="signal peptide" evidence="2">
    <location>
        <begin position="1"/>
        <end position="20"/>
    </location>
</feature>
<evidence type="ECO:0000313" key="3">
    <source>
        <dbReference type="EMBL" id="KFG25194.1"/>
    </source>
</evidence>
<evidence type="ECO:0000256" key="2">
    <source>
        <dbReference type="SAM" id="SignalP"/>
    </source>
</evidence>
<accession>A0A086IZ76</accession>
<dbReference type="RefSeq" id="XP_052903749.1">
    <property type="nucleotide sequence ID" value="XM_053050018.1"/>
</dbReference>
<dbReference type="Proteomes" id="UP000054524">
    <property type="component" value="Unassembled WGS sequence"/>
</dbReference>
<organism evidence="3 4">
    <name type="scientific">Nematocida ausubeli (strain ATCC PRA-371 / ERTm2)</name>
    <name type="common">Nematode killer fungus</name>
    <dbReference type="NCBI Taxonomy" id="1913371"/>
    <lineage>
        <taxon>Eukaryota</taxon>
        <taxon>Fungi</taxon>
        <taxon>Fungi incertae sedis</taxon>
        <taxon>Microsporidia</taxon>
        <taxon>Nematocida</taxon>
    </lineage>
</organism>
<feature type="chain" id="PRO_5001807748" evidence="2">
    <location>
        <begin position="21"/>
        <end position="851"/>
    </location>
</feature>
<protein>
    <submittedName>
        <fullName evidence="3">Uncharacterized protein</fullName>
    </submittedName>
</protein>
<evidence type="ECO:0000256" key="1">
    <source>
        <dbReference type="SAM" id="MobiDB-lite"/>
    </source>
</evidence>
<name>A0A086IZ76_NEMA1</name>
<keyword evidence="2" id="KW-0732">Signal</keyword>
<dbReference type="HOGENOM" id="CLU_335252_0_0_1"/>
<gene>
    <name evidence="3" type="ORF">NESG_02414</name>
</gene>
<sequence>MAGRFTGNFFMALGIASALALCTVVYTTTMHYNSSKSNEDTLGANVSSTNPENSGLYSLASAEDNDKSNKNSESMGHNSNAGNTEASAIKSVQTSEVQEEYSKKSTELKSNLGTAKEETNPKYALNITEKEAQSFNPLSIDIQPWSSPKTPIIIMQDREEYEQGLNDIPQERAVVYDGTKAVSEARAFMRSQSENIEETQMYNQSDYGKNPYTQFYEEEAKTSMRSHAKSVVRAYSVGMQAREVQQLTKAEESIGLSTFSEVDKSIETYPSIEFERQLQERPIFAGNIICELKSDDNPDESKILVADWVQYIPKYMKEKVLLPHAQKPIRLSNDVRLFKKLDSLGKIQKCMLKGIDLKINFEVNPVEAVLPCNLYGMHQVLIRMHRRKTYNLEAATLDSIFKCTKYLADLTYMTRFAVITEIEAIDEIWKVCIRHRAMKTKKQGYSSFTTPSNVLPDEFDLALFDECKEEIKKTFHEKYTVPMNKMVEQGIKQMMPLFYNIHKKHSIDDHKVRNATYINDTWYTKEILGEKIIPVCLQYMDDYWSIHSHSDRLFFRGAMRPDMYDSYMESVQHGFGPSREQIKLDLNSFDIISMIMDISMQQIYSSGNKSLERTENLSNEIWVDHIGCFFNACALSDDLAVKTQNSEAAAHPLFLNSLKLVYMSTSIMTKIEKLFKCEKLLSAYSENIGFREDLIKLKLIINKYMQGASLAINNQFCMLSLQRARENTMRASIYAYIFGERSTESVQELYKPAYQIIKNALGSGVIDFNKKSNSSDLFQSKERAQSLNCGGAPCAENSSFNWKSLNLLYNSFLYRTPILFKGQNEAYISKIIEEEYDSYTKTYLKQISSTS</sequence>
<feature type="region of interest" description="Disordered" evidence="1">
    <location>
        <begin position="34"/>
        <end position="115"/>
    </location>
</feature>
<keyword evidence="4" id="KW-1185">Reference proteome</keyword>
<dbReference type="AlphaFoldDB" id="A0A086IZ76"/>
<feature type="compositionally biased region" description="Polar residues" evidence="1">
    <location>
        <begin position="71"/>
        <end position="96"/>
    </location>
</feature>
<feature type="compositionally biased region" description="Polar residues" evidence="1">
    <location>
        <begin position="44"/>
        <end position="56"/>
    </location>
</feature>